<dbReference type="NCBIfam" id="TIGR03668">
    <property type="entry name" value="Rv0121_F420"/>
    <property type="match status" value="1"/>
</dbReference>
<evidence type="ECO:0000256" key="1">
    <source>
        <dbReference type="ARBA" id="ARBA00023122"/>
    </source>
</evidence>
<keyword evidence="5" id="KW-1185">Reference proteome</keyword>
<name>A0ABN1NPH3_9ACTN</name>
<dbReference type="Gene3D" id="3.10.580.10">
    <property type="entry name" value="CBS-domain"/>
    <property type="match status" value="1"/>
</dbReference>
<dbReference type="SUPFAM" id="SSF54631">
    <property type="entry name" value="CBS-domain pair"/>
    <property type="match status" value="1"/>
</dbReference>
<evidence type="ECO:0000256" key="2">
    <source>
        <dbReference type="PROSITE-ProRule" id="PRU00703"/>
    </source>
</evidence>
<protein>
    <recommendedName>
        <fullName evidence="3">CBS domain-containing protein</fullName>
    </recommendedName>
</protein>
<dbReference type="InterPro" id="IPR012349">
    <property type="entry name" value="Split_barrel_FMN-bd"/>
</dbReference>
<feature type="domain" description="CBS" evidence="3">
    <location>
        <begin position="251"/>
        <end position="311"/>
    </location>
</feature>
<dbReference type="EMBL" id="BAAAHG010000018">
    <property type="protein sequence ID" value="GAA0913682.1"/>
    <property type="molecule type" value="Genomic_DNA"/>
</dbReference>
<accession>A0ABN1NPH3</accession>
<organism evidence="4 5">
    <name type="scientific">Streptomyces thermoalcalitolerans</name>
    <dbReference type="NCBI Taxonomy" id="65605"/>
    <lineage>
        <taxon>Bacteria</taxon>
        <taxon>Bacillati</taxon>
        <taxon>Actinomycetota</taxon>
        <taxon>Actinomycetes</taxon>
        <taxon>Kitasatosporales</taxon>
        <taxon>Streptomycetaceae</taxon>
        <taxon>Streptomyces</taxon>
    </lineage>
</organism>
<sequence length="318" mass="34824">MPRMDPDEARRRFWAARVARLATVDRAGRPHQVPVVFAALGDNGIVTAVDRKPKTTTRLARLRDIGANPSVSLLADDYTEDWDRLWWVRADGRARIVPPDAADESTAVEYGTALARLLRKYPQYRDAPPHGPVISVAVHHWTGWQATPFGTAGSGYAADSRSVRSPRSPAEPVREVLMTRRVRDVMSPGAVAVEPMTTLERAARVMREQNVGDVLVVYDCDLFGLLTDRDIVIRAVAEGRDPHTTTAGSVCTRPPVVTLGPDDTTDRAVELMRQHAVRRLPVVERGGCPVGMVSLGDLATAEDPHSALSDISRADPNH</sequence>
<dbReference type="InterPro" id="IPR019967">
    <property type="entry name" value="F420-dep_enz_PPOX_Rv0121"/>
</dbReference>
<dbReference type="SMART" id="SM00116">
    <property type="entry name" value="CBS"/>
    <property type="match status" value="2"/>
</dbReference>
<comment type="caution">
    <text evidence="4">The sequence shown here is derived from an EMBL/GenBank/DDBJ whole genome shotgun (WGS) entry which is preliminary data.</text>
</comment>
<dbReference type="Proteomes" id="UP001501005">
    <property type="component" value="Unassembled WGS sequence"/>
</dbReference>
<dbReference type="InterPro" id="IPR046342">
    <property type="entry name" value="CBS_dom_sf"/>
</dbReference>
<dbReference type="SUPFAM" id="SSF50475">
    <property type="entry name" value="FMN-binding split barrel"/>
    <property type="match status" value="1"/>
</dbReference>
<evidence type="ECO:0000313" key="4">
    <source>
        <dbReference type="EMBL" id="GAA0913682.1"/>
    </source>
</evidence>
<dbReference type="Pfam" id="PF00571">
    <property type="entry name" value="CBS"/>
    <property type="match status" value="2"/>
</dbReference>
<dbReference type="PROSITE" id="PS51371">
    <property type="entry name" value="CBS"/>
    <property type="match status" value="2"/>
</dbReference>
<dbReference type="PANTHER" id="PTHR43080:SF2">
    <property type="entry name" value="CBS DOMAIN-CONTAINING PROTEIN"/>
    <property type="match status" value="1"/>
</dbReference>
<gene>
    <name evidence="4" type="ORF">GCM10009549_27220</name>
</gene>
<dbReference type="PANTHER" id="PTHR43080">
    <property type="entry name" value="CBS DOMAIN-CONTAINING PROTEIN CBSX3, MITOCHONDRIAL"/>
    <property type="match status" value="1"/>
</dbReference>
<proteinExistence type="predicted"/>
<dbReference type="CDD" id="cd04622">
    <property type="entry name" value="CBS_pair_HRP1_like"/>
    <property type="match status" value="1"/>
</dbReference>
<dbReference type="InterPro" id="IPR011576">
    <property type="entry name" value="Pyridox_Oxase_N"/>
</dbReference>
<dbReference type="InterPro" id="IPR000644">
    <property type="entry name" value="CBS_dom"/>
</dbReference>
<dbReference type="InterPro" id="IPR051257">
    <property type="entry name" value="Diverse_CBS-Domain"/>
</dbReference>
<reference evidence="4 5" key="1">
    <citation type="journal article" date="2019" name="Int. J. Syst. Evol. Microbiol.">
        <title>The Global Catalogue of Microorganisms (GCM) 10K type strain sequencing project: providing services to taxonomists for standard genome sequencing and annotation.</title>
        <authorList>
            <consortium name="The Broad Institute Genomics Platform"/>
            <consortium name="The Broad Institute Genome Sequencing Center for Infectious Disease"/>
            <person name="Wu L."/>
            <person name="Ma J."/>
        </authorList>
    </citation>
    <scope>NUCLEOTIDE SEQUENCE [LARGE SCALE GENOMIC DNA]</scope>
    <source>
        <strain evidence="4 5">JCM 10673</strain>
    </source>
</reference>
<feature type="domain" description="CBS" evidence="3">
    <location>
        <begin position="186"/>
        <end position="242"/>
    </location>
</feature>
<evidence type="ECO:0000313" key="5">
    <source>
        <dbReference type="Proteomes" id="UP001501005"/>
    </source>
</evidence>
<evidence type="ECO:0000259" key="3">
    <source>
        <dbReference type="PROSITE" id="PS51371"/>
    </source>
</evidence>
<dbReference type="Gene3D" id="2.30.110.10">
    <property type="entry name" value="Electron Transport, Fmn-binding Protein, Chain A"/>
    <property type="match status" value="1"/>
</dbReference>
<dbReference type="Pfam" id="PF01243">
    <property type="entry name" value="PNPOx_N"/>
    <property type="match status" value="1"/>
</dbReference>
<keyword evidence="1 2" id="KW-0129">CBS domain</keyword>